<dbReference type="GeneID" id="70251860"/>
<dbReference type="Proteomes" id="UP001201262">
    <property type="component" value="Unassembled WGS sequence"/>
</dbReference>
<evidence type="ECO:0000313" key="2">
    <source>
        <dbReference type="Proteomes" id="UP001201262"/>
    </source>
</evidence>
<reference evidence="1" key="1">
    <citation type="submission" date="2021-12" db="EMBL/GenBank/DDBJ databases">
        <title>Convergent genome expansion in fungi linked to evolution of root-endophyte symbiosis.</title>
        <authorList>
            <consortium name="DOE Joint Genome Institute"/>
            <person name="Ke Y.-H."/>
            <person name="Bonito G."/>
            <person name="Liao H.-L."/>
            <person name="Looney B."/>
            <person name="Rojas-Flechas A."/>
            <person name="Nash J."/>
            <person name="Hameed K."/>
            <person name="Schadt C."/>
            <person name="Martin F."/>
            <person name="Crous P.W."/>
            <person name="Miettinen O."/>
            <person name="Magnuson J.K."/>
            <person name="Labbe J."/>
            <person name="Jacobson D."/>
            <person name="Doktycz M.J."/>
            <person name="Veneault-Fourrey C."/>
            <person name="Kuo A."/>
            <person name="Mondo S."/>
            <person name="Calhoun S."/>
            <person name="Riley R."/>
            <person name="Ohm R."/>
            <person name="LaButti K."/>
            <person name="Andreopoulos B."/>
            <person name="Pangilinan J."/>
            <person name="Nolan M."/>
            <person name="Tritt A."/>
            <person name="Clum A."/>
            <person name="Lipzen A."/>
            <person name="Daum C."/>
            <person name="Barry K."/>
            <person name="Grigoriev I.V."/>
            <person name="Vilgalys R."/>
        </authorList>
    </citation>
    <scope>NUCLEOTIDE SEQUENCE</scope>
    <source>
        <strain evidence="1">PMI_201</strain>
    </source>
</reference>
<accession>A0AAD4KDJ3</accession>
<dbReference type="EMBL" id="JAJTJA010000016">
    <property type="protein sequence ID" value="KAH8689016.1"/>
    <property type="molecule type" value="Genomic_DNA"/>
</dbReference>
<name>A0AAD4KDJ3_9EURO</name>
<comment type="caution">
    <text evidence="1">The sequence shown here is derived from an EMBL/GenBank/DDBJ whole genome shotgun (WGS) entry which is preliminary data.</text>
</comment>
<organism evidence="1 2">
    <name type="scientific">Talaromyces proteolyticus</name>
    <dbReference type="NCBI Taxonomy" id="1131652"/>
    <lineage>
        <taxon>Eukaryota</taxon>
        <taxon>Fungi</taxon>
        <taxon>Dikarya</taxon>
        <taxon>Ascomycota</taxon>
        <taxon>Pezizomycotina</taxon>
        <taxon>Eurotiomycetes</taxon>
        <taxon>Eurotiomycetidae</taxon>
        <taxon>Eurotiales</taxon>
        <taxon>Trichocomaceae</taxon>
        <taxon>Talaromyces</taxon>
        <taxon>Talaromyces sect. Bacilispori</taxon>
    </lineage>
</organism>
<evidence type="ECO:0000313" key="1">
    <source>
        <dbReference type="EMBL" id="KAH8689016.1"/>
    </source>
</evidence>
<dbReference type="RefSeq" id="XP_046065442.1">
    <property type="nucleotide sequence ID" value="XM_046221573.1"/>
</dbReference>
<keyword evidence="2" id="KW-1185">Reference proteome</keyword>
<proteinExistence type="predicted"/>
<protein>
    <submittedName>
        <fullName evidence="1">Uncharacterized protein</fullName>
    </submittedName>
</protein>
<sequence length="177" mass="20553">MAFYTRFLCHISSHVPRCVADYSGFIYRQCSSFHHNQPHEVYQPQHGPGYGVYYQPQAPQFEAHFRSWKKYTRYWDQVQLQIEARRARTRSPRGQGCMYIPSGLDDTDDSDNILAGLEDKEDLEIIGAGDRWDPQDSDESKGFEQDVVFVDHGPVKRINTHYAVVEEDEDWVGVECS</sequence>
<gene>
    <name evidence="1" type="ORF">BGW36DRAFT_442171</name>
</gene>
<dbReference type="AlphaFoldDB" id="A0AAD4KDJ3"/>